<keyword evidence="2" id="KW-0966">Cell projection</keyword>
<keyword evidence="1" id="KW-0812">Transmembrane</keyword>
<evidence type="ECO:0000313" key="3">
    <source>
        <dbReference type="Proteomes" id="UP000233375"/>
    </source>
</evidence>
<keyword evidence="1" id="KW-0472">Membrane</keyword>
<dbReference type="Proteomes" id="UP000233375">
    <property type="component" value="Unassembled WGS sequence"/>
</dbReference>
<keyword evidence="3" id="KW-1185">Reference proteome</keyword>
<name>A0A2N0Z6D9_9BACI</name>
<dbReference type="EMBL" id="PISE01000007">
    <property type="protein sequence ID" value="PKG25082.1"/>
    <property type="molecule type" value="Genomic_DNA"/>
</dbReference>
<comment type="caution">
    <text evidence="2">The sequence shown here is derived from an EMBL/GenBank/DDBJ whole genome shotgun (WGS) entry which is preliminary data.</text>
</comment>
<protein>
    <submittedName>
        <fullName evidence="2">Flagellar basal body rod protein</fullName>
    </submittedName>
</protein>
<organism evidence="2 3">
    <name type="scientific">Niallia nealsonii</name>
    <dbReference type="NCBI Taxonomy" id="115979"/>
    <lineage>
        <taxon>Bacteria</taxon>
        <taxon>Bacillati</taxon>
        <taxon>Bacillota</taxon>
        <taxon>Bacilli</taxon>
        <taxon>Bacillales</taxon>
        <taxon>Bacillaceae</taxon>
        <taxon>Niallia</taxon>
    </lineage>
</organism>
<feature type="transmembrane region" description="Helical" evidence="1">
    <location>
        <begin position="7"/>
        <end position="38"/>
    </location>
</feature>
<keyword evidence="2" id="KW-0969">Cilium</keyword>
<evidence type="ECO:0000313" key="2">
    <source>
        <dbReference type="EMBL" id="PKG25082.1"/>
    </source>
</evidence>
<sequence>MKKFGLLIVGGIAAIILLSQLGPIIGLAISAAVLYLVFKQFVKSTVTWEKVVWGIAGLIMLTVTASNLPAIIGVAAAYVLYLVYKKWNGSTSAKTKKNDPFTNFENQWNELNKQ</sequence>
<dbReference type="OrthoDB" id="2971941at2"/>
<keyword evidence="2" id="KW-0282">Flagellum</keyword>
<dbReference type="RefSeq" id="WP_101175569.1">
    <property type="nucleotide sequence ID" value="NZ_PISE01000007.1"/>
</dbReference>
<keyword evidence="1" id="KW-1133">Transmembrane helix</keyword>
<dbReference type="AlphaFoldDB" id="A0A2N0Z6D9"/>
<evidence type="ECO:0000256" key="1">
    <source>
        <dbReference type="SAM" id="Phobius"/>
    </source>
</evidence>
<gene>
    <name evidence="2" type="ORF">CWS01_03005</name>
</gene>
<feature type="transmembrane region" description="Helical" evidence="1">
    <location>
        <begin position="58"/>
        <end position="84"/>
    </location>
</feature>
<accession>A0A2N0Z6D9</accession>
<reference evidence="2 3" key="1">
    <citation type="journal article" date="2003" name="Int. J. Syst. Evol. Microbiol.">
        <title>Bacillus nealsonii sp. nov., isolated from a spacecraft-assembly facility, whose spores are gamma-radiation resistant.</title>
        <authorList>
            <person name="Venkateswaran K."/>
            <person name="Kempf M."/>
            <person name="Chen F."/>
            <person name="Satomi M."/>
            <person name="Nicholson W."/>
            <person name="Kern R."/>
        </authorList>
    </citation>
    <scope>NUCLEOTIDE SEQUENCE [LARGE SCALE GENOMIC DNA]</scope>
    <source>
        <strain evidence="2 3">FO-92</strain>
    </source>
</reference>
<proteinExistence type="predicted"/>